<dbReference type="InterPro" id="IPR007555">
    <property type="entry name" value="DUF499"/>
</dbReference>
<evidence type="ECO:0000313" key="1">
    <source>
        <dbReference type="EMBL" id="RSN72765.1"/>
    </source>
</evidence>
<dbReference type="RefSeq" id="WP_125672294.1">
    <property type="nucleotide sequence ID" value="NZ_RCOS01000138.1"/>
</dbReference>
<accession>A0A3R9PTN0</accession>
<gene>
    <name evidence="1" type="ORF">D6D85_12500</name>
</gene>
<dbReference type="OrthoDB" id="25002at2157"/>
<keyword evidence="2" id="KW-1185">Reference proteome</keyword>
<reference evidence="1 2" key="1">
    <citation type="submission" date="2018-10" db="EMBL/GenBank/DDBJ databases">
        <title>Co-occurring genomic capacity for anaerobic methane metabolism and dissimilatory sulfite reduction discovered in the Korarchaeota.</title>
        <authorList>
            <person name="Mckay L.J."/>
            <person name="Dlakic M."/>
            <person name="Fields M.W."/>
            <person name="Delmont T.O."/>
            <person name="Eren A.M."/>
            <person name="Jay Z.J."/>
            <person name="Klingelsmith K.B."/>
            <person name="Rusch D.B."/>
            <person name="Inskeep W.P."/>
        </authorList>
    </citation>
    <scope>NUCLEOTIDE SEQUENCE [LARGE SCALE GENOMIC DNA]</scope>
    <source>
        <strain evidence="1 2">MDKW</strain>
    </source>
</reference>
<proteinExistence type="predicted"/>
<sequence length="1122" mass="128773">MRVWEICHPHLEVVEGKLREDDFVVNVGAVWERLELGIEQIHVNERYIDPNKFVSRTYFTGNMRDLISTIAKRLRGINVQPIHHLKVAMGGGKSHTLLLLYYMVKRRDIRSILEKEGIDASIPEDSRVIVIDGQRIDPVIGYEPLQVKTIWALLLKLLGYAEYKKYDNWDAAPSVPVLREALSHKPTLILIDELSNYAENVKSDENKAGKLQVFLQTLMTAVQESENSALVLVTPIGAFESGFKLVENILNKYAKPSILAREEEYKSIRKRALFQDDFSLLTENIMEISRSFCEIIKRIFPDMPYNCEKLFQDNYPFHPAVDSVMMKLKSSKSFQEVRDELRFLAGLVYSVYKERPNDAYAITVGHANLRDDYVRGGTITKLKDPLLVAKVDGDLSRMEQIEDKFLRSLAEKVYSVIVLNSLVGEPSKLGASQDDIIFSLATPDIAPDLIKNAIKFIEKYSWFVNSRDGRWVFGEPNLMQVLNEYLNKVDRIPELKKEATNLIQEKVEKALKVAWDSYRKDISVDGRIFSDKGIKIWPSRPGEVEDDPKPKLVVLGYISPEESPVAAETKDEAISIAREFYETYENSPRTYKNTMFFLVAHKKLLDKSDPLMHAKAVIAYSEMEKDKKELERSIGSKGVESIGELKKDEENALYRSSFPVYRFLVFPSEGGLSVVELGEEVINEGKLLLEIDRKLKDEVKKVIRKIDPKALIDRYWPAGKGKLEFKELRDSFFRRPELELPINEDVIKEAVREAVKNGLLVLYRENKPVYKEYPKAINSDDILDKEIEKVELKIIAKSELGEERIKVKVDDSWFETPFKLEGLKEEEKELILEIPESYIFKGWSDGSKEGRKKIKLEKNGELVILLGKKEEIPPEKALLTITAKDKKRKEHNIDIKINGEKYRTPVQLKFERGEKVIVEVLPLDTDSLEFDGWSDGQRDEKREFTIQDDLSLTITLKSAKPSTRSVSVVAEFKDAFNKIKSYEDKEITGISLKFLNIPPEEAPKVVNILSMLFNKDYSFTASLNWKNEDISISTNAEGERSSFGVFKNYMNQISEYINEFKLEMSARFSDPLPLSDAILFDALKGLQKFTGYIQARLTIFEKEGRALKELTDEFIVERGEKA</sequence>
<keyword evidence="1" id="KW-0547">Nucleotide-binding</keyword>
<dbReference type="EMBL" id="RCOS01000138">
    <property type="protein sequence ID" value="RSN72765.1"/>
    <property type="molecule type" value="Genomic_DNA"/>
</dbReference>
<organism evidence="1 2">
    <name type="scientific">Candidatus Methanodesulfokora washburnensis</name>
    <dbReference type="NCBI Taxonomy" id="2478471"/>
    <lineage>
        <taxon>Archaea</taxon>
        <taxon>Thermoproteota</taxon>
        <taxon>Candidatus Korarchaeia</taxon>
        <taxon>Candidatus Korarchaeia incertae sedis</taxon>
        <taxon>Candidatus Methanodesulfokora</taxon>
    </lineage>
</organism>
<evidence type="ECO:0000313" key="2">
    <source>
        <dbReference type="Proteomes" id="UP000277582"/>
    </source>
</evidence>
<comment type="caution">
    <text evidence="1">The sequence shown here is derived from an EMBL/GenBank/DDBJ whole genome shotgun (WGS) entry which is preliminary data.</text>
</comment>
<name>A0A3R9PTN0_9CREN</name>
<protein>
    <submittedName>
        <fullName evidence="1">ATP-binding protein</fullName>
    </submittedName>
</protein>
<dbReference type="GO" id="GO:0005524">
    <property type="term" value="F:ATP binding"/>
    <property type="evidence" value="ECO:0007669"/>
    <property type="project" value="UniProtKB-KW"/>
</dbReference>
<dbReference type="Proteomes" id="UP000277582">
    <property type="component" value="Unassembled WGS sequence"/>
</dbReference>
<keyword evidence="1" id="KW-0067">ATP-binding</keyword>
<dbReference type="Pfam" id="PF04465">
    <property type="entry name" value="DUF499"/>
    <property type="match status" value="1"/>
</dbReference>
<dbReference type="AlphaFoldDB" id="A0A3R9PTN0"/>